<dbReference type="InterPro" id="IPR033138">
    <property type="entry name" value="Cu_oxidase_CS"/>
</dbReference>
<dbReference type="OrthoDB" id="9757546at2"/>
<keyword evidence="9" id="KW-1185">Reference proteome</keyword>
<reference evidence="8 9" key="1">
    <citation type="submission" date="2017-08" db="EMBL/GenBank/DDBJ databases">
        <title>Virgibacillus indicus sp. nov. and Virgibacillus profoundi sp. nov, two moderately halophilic bacteria isolated from marine sediment by using the Microfluidic Streak Plate.</title>
        <authorList>
            <person name="Xu B."/>
            <person name="Hu B."/>
            <person name="Wang J."/>
            <person name="Zhu Y."/>
            <person name="Huang L."/>
            <person name="Du W."/>
            <person name="Huang Y."/>
        </authorList>
    </citation>
    <scope>NUCLEOTIDE SEQUENCE [LARGE SCALE GENOMIC DNA]</scope>
    <source>
        <strain evidence="8 9">IO3-P3-H5</strain>
    </source>
</reference>
<feature type="transmembrane region" description="Helical" evidence="4">
    <location>
        <begin position="5"/>
        <end position="26"/>
    </location>
</feature>
<evidence type="ECO:0000259" key="7">
    <source>
        <dbReference type="Pfam" id="PF07732"/>
    </source>
</evidence>
<dbReference type="Pfam" id="PF00394">
    <property type="entry name" value="Cu-oxidase"/>
    <property type="match status" value="1"/>
</dbReference>
<dbReference type="EMBL" id="NPOA01000002">
    <property type="protein sequence ID" value="PAV30759.1"/>
    <property type="molecule type" value="Genomic_DNA"/>
</dbReference>
<feature type="domain" description="Plastocyanin-like" evidence="7">
    <location>
        <begin position="69"/>
        <end position="183"/>
    </location>
</feature>
<gene>
    <name evidence="8" type="ORF">CIL05_03285</name>
</gene>
<evidence type="ECO:0000256" key="3">
    <source>
        <dbReference type="ARBA" id="ARBA00023002"/>
    </source>
</evidence>
<evidence type="ECO:0000256" key="4">
    <source>
        <dbReference type="SAM" id="Phobius"/>
    </source>
</evidence>
<dbReference type="InterPro" id="IPR011706">
    <property type="entry name" value="Cu-oxidase_C"/>
</dbReference>
<dbReference type="PROSITE" id="PS00080">
    <property type="entry name" value="MULTICOPPER_OXIDASE2"/>
    <property type="match status" value="1"/>
</dbReference>
<dbReference type="PROSITE" id="PS00079">
    <property type="entry name" value="MULTICOPPER_OXIDASE1"/>
    <property type="match status" value="1"/>
</dbReference>
<dbReference type="InterPro" id="IPR045087">
    <property type="entry name" value="Cu-oxidase_fam"/>
</dbReference>
<evidence type="ECO:0000256" key="1">
    <source>
        <dbReference type="ARBA" id="ARBA00010609"/>
    </source>
</evidence>
<dbReference type="CDD" id="cd04232">
    <property type="entry name" value="CuRO_1_CueO_FtsP"/>
    <property type="match status" value="1"/>
</dbReference>
<keyword evidence="4" id="KW-0812">Transmembrane</keyword>
<dbReference type="GO" id="GO:0005507">
    <property type="term" value="F:copper ion binding"/>
    <property type="evidence" value="ECO:0007669"/>
    <property type="project" value="InterPro"/>
</dbReference>
<dbReference type="SUPFAM" id="SSF49503">
    <property type="entry name" value="Cupredoxins"/>
    <property type="match status" value="3"/>
</dbReference>
<organism evidence="8 9">
    <name type="scientific">Virgibacillus profundi</name>
    <dbReference type="NCBI Taxonomy" id="2024555"/>
    <lineage>
        <taxon>Bacteria</taxon>
        <taxon>Bacillati</taxon>
        <taxon>Bacillota</taxon>
        <taxon>Bacilli</taxon>
        <taxon>Bacillales</taxon>
        <taxon>Bacillaceae</taxon>
        <taxon>Virgibacillus</taxon>
    </lineage>
</organism>
<dbReference type="InterPro" id="IPR011707">
    <property type="entry name" value="Cu-oxidase-like_N"/>
</dbReference>
<protein>
    <submittedName>
        <fullName evidence="8">Copper oxidase</fullName>
    </submittedName>
</protein>
<dbReference type="PANTHER" id="PTHR48267">
    <property type="entry name" value="CUPREDOXIN SUPERFAMILY PROTEIN"/>
    <property type="match status" value="1"/>
</dbReference>
<dbReference type="InterPro" id="IPR001117">
    <property type="entry name" value="Cu-oxidase_2nd"/>
</dbReference>
<evidence type="ECO:0000313" key="9">
    <source>
        <dbReference type="Proteomes" id="UP000218887"/>
    </source>
</evidence>
<keyword evidence="4" id="KW-1133">Transmembrane helix</keyword>
<feature type="domain" description="Plastocyanin-like" evidence="6">
    <location>
        <begin position="377"/>
        <end position="493"/>
    </location>
</feature>
<dbReference type="AlphaFoldDB" id="A0A2A2IG67"/>
<dbReference type="Pfam" id="PF07732">
    <property type="entry name" value="Cu-oxidase_3"/>
    <property type="match status" value="1"/>
</dbReference>
<keyword evidence="2" id="KW-0479">Metal-binding</keyword>
<sequence>MKKRYIYLSIIAIVLASVFLLIKYVFSDDESSAESGDLSELVESKPLPIPPLLEDLDPDPNKSEFHLTAQQGTSEILDGVESETLGYNGNILGPVIRVHEGEKVKVKMKNNLEEATTLHWHGLRVDGENDGGPHSGIMPGETWEPEFTIEQPAATLWYHPHMMEKTAKQVYEGLAGLFYIEDEVSESLAIPKEYGVNDFPLVIQDRKMDASGNMEYSPNMTDMMRGLYGNAFLVNGAISPYLEVPKGMVRLRILNGSNGRTYNFSLDNSQKFYQIASDGGFSEQPIEMATIRLSPAERAEILVDFSQLETGEKISLINTASNLVDSASDSDDDAEIKELMEFVVTDKESGVNEIPKQLTEIEPIDPSSAVKTRKFIMEGMGTSLTINDKTMDMSRIDEEVDLNATEIWEVSNQGAGKNGGMAHPFHIHGVQFQVLDRDGNPPPANESGWKDTVLLQPGETIRLITTFKNKGVFMYHCHILEHEDAGMMGQYEVQ</sequence>
<dbReference type="InterPro" id="IPR002355">
    <property type="entry name" value="Cu_oxidase_Cu_BS"/>
</dbReference>
<feature type="domain" description="Plastocyanin-like" evidence="5">
    <location>
        <begin position="245"/>
        <end position="307"/>
    </location>
</feature>
<accession>A0A2A2IG67</accession>
<proteinExistence type="inferred from homology"/>
<dbReference type="GO" id="GO:0016491">
    <property type="term" value="F:oxidoreductase activity"/>
    <property type="evidence" value="ECO:0007669"/>
    <property type="project" value="UniProtKB-KW"/>
</dbReference>
<dbReference type="Proteomes" id="UP000218887">
    <property type="component" value="Unassembled WGS sequence"/>
</dbReference>
<dbReference type="InterPro" id="IPR008972">
    <property type="entry name" value="Cupredoxin"/>
</dbReference>
<dbReference type="CDD" id="cd13890">
    <property type="entry name" value="CuRO_3_CueO_FtsP"/>
    <property type="match status" value="1"/>
</dbReference>
<evidence type="ECO:0000313" key="8">
    <source>
        <dbReference type="EMBL" id="PAV30759.1"/>
    </source>
</evidence>
<comment type="caution">
    <text evidence="8">The sequence shown here is derived from an EMBL/GenBank/DDBJ whole genome shotgun (WGS) entry which is preliminary data.</text>
</comment>
<comment type="similarity">
    <text evidence="1">Belongs to the multicopper oxidase family.</text>
</comment>
<name>A0A2A2IG67_9BACI</name>
<dbReference type="Pfam" id="PF07731">
    <property type="entry name" value="Cu-oxidase_2"/>
    <property type="match status" value="1"/>
</dbReference>
<keyword evidence="3" id="KW-0560">Oxidoreductase</keyword>
<evidence type="ECO:0000259" key="5">
    <source>
        <dbReference type="Pfam" id="PF00394"/>
    </source>
</evidence>
<keyword evidence="4" id="KW-0472">Membrane</keyword>
<dbReference type="CDD" id="cd13867">
    <property type="entry name" value="CuRO_2_CueO_FtsP"/>
    <property type="match status" value="1"/>
</dbReference>
<dbReference type="PANTHER" id="PTHR48267:SF1">
    <property type="entry name" value="BILIRUBIN OXIDASE"/>
    <property type="match status" value="1"/>
</dbReference>
<evidence type="ECO:0000259" key="6">
    <source>
        <dbReference type="Pfam" id="PF07731"/>
    </source>
</evidence>
<evidence type="ECO:0000256" key="2">
    <source>
        <dbReference type="ARBA" id="ARBA00022723"/>
    </source>
</evidence>
<dbReference type="RefSeq" id="WP_095654089.1">
    <property type="nucleotide sequence ID" value="NZ_NPOA01000002.1"/>
</dbReference>
<dbReference type="Gene3D" id="2.60.40.420">
    <property type="entry name" value="Cupredoxins - blue copper proteins"/>
    <property type="match status" value="3"/>
</dbReference>